<proteinExistence type="predicted"/>
<dbReference type="EMBL" id="HG994360">
    <property type="protein sequence ID" value="CAF2082768.1"/>
    <property type="molecule type" value="Genomic_DNA"/>
</dbReference>
<name>A0A816SAB4_BRANA</name>
<organism evidence="1">
    <name type="scientific">Brassica napus</name>
    <name type="common">Rape</name>
    <dbReference type="NCBI Taxonomy" id="3708"/>
    <lineage>
        <taxon>Eukaryota</taxon>
        <taxon>Viridiplantae</taxon>
        <taxon>Streptophyta</taxon>
        <taxon>Embryophyta</taxon>
        <taxon>Tracheophyta</taxon>
        <taxon>Spermatophyta</taxon>
        <taxon>Magnoliopsida</taxon>
        <taxon>eudicotyledons</taxon>
        <taxon>Gunneridae</taxon>
        <taxon>Pentapetalae</taxon>
        <taxon>rosids</taxon>
        <taxon>malvids</taxon>
        <taxon>Brassicales</taxon>
        <taxon>Brassicaceae</taxon>
        <taxon>Brassiceae</taxon>
        <taxon>Brassica</taxon>
    </lineage>
</organism>
<sequence length="298" mass="33010">MTAELRSFLELNLPKVKEGKKPKFSLGTSEPKLGSHILEATKITCQSNEFVLELLRGVLFSLTSSKDKGAESDADLVIIKSICCPLQMMMLRNGFVMGRTTDSVDHFHNLRLDVDSMSYEGELVSIIWMILNRTRTSHSNVNRDGNEIYSVNALNFHPDFDEAILYQRKNLISANQGRRCPKLTGVGASTVFTRYCWEYFNLPIEPIPLQLDCKASELHCFPHLGTDQRPPQSNLEVLVKLCTNFSPVQLYDVGAGAVKKSNVSGVKITYVDHGTCVDDEAVEGGLADATAPGHNSVN</sequence>
<dbReference type="Proteomes" id="UP001295469">
    <property type="component" value="Chromosome A06"/>
</dbReference>
<reference evidence="1" key="1">
    <citation type="submission" date="2021-01" db="EMBL/GenBank/DDBJ databases">
        <authorList>
            <consortium name="Genoscope - CEA"/>
            <person name="William W."/>
        </authorList>
    </citation>
    <scope>NUCLEOTIDE SEQUENCE</scope>
</reference>
<accession>A0A816SAB4</accession>
<protein>
    <submittedName>
        <fullName evidence="1">(rape) hypothetical protein</fullName>
    </submittedName>
</protein>
<evidence type="ECO:0000313" key="1">
    <source>
        <dbReference type="EMBL" id="CAF2082768.1"/>
    </source>
</evidence>
<dbReference type="AlphaFoldDB" id="A0A816SAB4"/>
<gene>
    <name evidence="1" type="ORF">DARMORV10_A06P08870.1</name>
</gene>